<gene>
    <name evidence="2" type="ORF">AABB29_04570</name>
</gene>
<keyword evidence="1" id="KW-0732">Signal</keyword>
<accession>A0ABZ2V7M0</accession>
<keyword evidence="3" id="KW-1185">Reference proteome</keyword>
<feature type="signal peptide" evidence="1">
    <location>
        <begin position="1"/>
        <end position="19"/>
    </location>
</feature>
<feature type="chain" id="PRO_5045860515" evidence="1">
    <location>
        <begin position="20"/>
        <end position="108"/>
    </location>
</feature>
<evidence type="ECO:0000313" key="2">
    <source>
        <dbReference type="EMBL" id="WZC49929.1"/>
    </source>
</evidence>
<proteinExistence type="predicted"/>
<sequence>MTIKTIILAAAVATTGSFAAADSYFENGRTLDRDDTLELGLVRADGAGVVEIYDFHTGVRGALLGTETVQAGANTDVRVNVGFPRTQDVLAVINIEGQDVVTKVYDIN</sequence>
<reference evidence="3" key="1">
    <citation type="submission" date="2024-04" db="EMBL/GenBank/DDBJ databases">
        <title>Phylogenomic analyses of a clade within the roseobacter group suggest taxonomic reassignments of species of the genera Aestuariivita, Citreicella, Loktanella, Nautella, Pelagibaca, Ruegeria, Thalassobius, Thiobacimonas and Tropicibacter, and the proposal o.</title>
        <authorList>
            <person name="Jeon C.O."/>
        </authorList>
    </citation>
    <scope>NUCLEOTIDE SEQUENCE [LARGE SCALE GENOMIC DNA]</scope>
    <source>
        <strain evidence="3">BS5-3</strain>
    </source>
</reference>
<protein>
    <submittedName>
        <fullName evidence="2">Uncharacterized protein</fullName>
    </submittedName>
</protein>
<organism evidence="2 3">
    <name type="scientific">Yoonia phaeophyticola</name>
    <dbReference type="NCBI Taxonomy" id="3137369"/>
    <lineage>
        <taxon>Bacteria</taxon>
        <taxon>Pseudomonadati</taxon>
        <taxon>Pseudomonadota</taxon>
        <taxon>Alphaproteobacteria</taxon>
        <taxon>Rhodobacterales</taxon>
        <taxon>Paracoccaceae</taxon>
        <taxon>Yoonia</taxon>
    </lineage>
</organism>
<dbReference type="EMBL" id="CP150951">
    <property type="protein sequence ID" value="WZC49929.1"/>
    <property type="molecule type" value="Genomic_DNA"/>
</dbReference>
<evidence type="ECO:0000313" key="3">
    <source>
        <dbReference type="Proteomes" id="UP001440612"/>
    </source>
</evidence>
<dbReference type="Proteomes" id="UP001440612">
    <property type="component" value="Chromosome"/>
</dbReference>
<dbReference type="RefSeq" id="WP_341368039.1">
    <property type="nucleotide sequence ID" value="NZ_CP150951.2"/>
</dbReference>
<name>A0ABZ2V7M0_9RHOB</name>
<evidence type="ECO:0000256" key="1">
    <source>
        <dbReference type="SAM" id="SignalP"/>
    </source>
</evidence>